<dbReference type="OrthoDB" id="280213at2157"/>
<dbReference type="NCBIfam" id="NF033497">
    <property type="entry name" value="rubre_like_arch"/>
    <property type="match status" value="1"/>
</dbReference>
<reference evidence="3 5" key="2">
    <citation type="journal article" date="2014" name="PLoS Genet.">
        <title>Phylogenetically driven sequencing of extremely halophilic archaea reveals strategies for static and dynamic osmo-response.</title>
        <authorList>
            <person name="Becker E.A."/>
            <person name="Seitzer P.M."/>
            <person name="Tritt A."/>
            <person name="Larsen D."/>
            <person name="Krusor M."/>
            <person name="Yao A.I."/>
            <person name="Wu D."/>
            <person name="Madern D."/>
            <person name="Eisen J.A."/>
            <person name="Darling A.E."/>
            <person name="Facciotti M.T."/>
        </authorList>
    </citation>
    <scope>NUCLEOTIDE SEQUENCE [LARGE SCALE GENOMIC DNA]</scope>
    <source>
        <strain evidence="3">B3</strain>
        <strain evidence="5">DSM 18796 / CECT 7217 / JCM 14584 / KCTC 4019 / B3</strain>
    </source>
</reference>
<keyword evidence="2" id="KW-0614">Plasmid</keyword>
<geneLocation type="plasmid" evidence="2 4">
    <name>2</name>
</geneLocation>
<dbReference type="EMBL" id="CP002064">
    <property type="protein sequence ID" value="ADJ17106.1"/>
    <property type="molecule type" value="Genomic_DNA"/>
</dbReference>
<proteinExistence type="predicted"/>
<evidence type="ECO:0000313" key="5">
    <source>
        <dbReference type="Proteomes" id="UP000011645"/>
    </source>
</evidence>
<gene>
    <name evidence="2" type="ordered locus">HacjB3_18833</name>
    <name evidence="3" type="ORF">C497_00590</name>
</gene>
<evidence type="ECO:0000313" key="3">
    <source>
        <dbReference type="EMBL" id="ELY41739.1"/>
    </source>
</evidence>
<reference evidence="2 4" key="1">
    <citation type="journal article" date="2010" name="J. Bacteriol.">
        <title>Complete genome sequence of Halalkalicoccus jeotgali B3(T), an extremely halophilic archaeon.</title>
        <authorList>
            <person name="Roh S.W."/>
            <person name="Nam Y.D."/>
            <person name="Nam S.H."/>
            <person name="Choi S.H."/>
            <person name="Park H.S."/>
            <person name="Bae J.W."/>
        </authorList>
    </citation>
    <scope>NUCLEOTIDE SEQUENCE [LARGE SCALE GENOMIC DNA]</scope>
    <source>
        <strain evidence="2">B3</strain>
        <strain evidence="4">DSM 18796 / CECT 7217 / JCM 14584 / KCTC 4019 / B3</strain>
        <plasmid evidence="4">2</plasmid>
    </source>
</reference>
<dbReference type="SUPFAM" id="SSF57802">
    <property type="entry name" value="Rubredoxin-like"/>
    <property type="match status" value="1"/>
</dbReference>
<evidence type="ECO:0000313" key="2">
    <source>
        <dbReference type="EMBL" id="ADJ17106.1"/>
    </source>
</evidence>
<name>D8JCJ9_HALJB</name>
<accession>D8JCJ9</accession>
<dbReference type="Proteomes" id="UP000000390">
    <property type="component" value="Plasmid 2"/>
</dbReference>
<evidence type="ECO:0000259" key="1">
    <source>
        <dbReference type="Pfam" id="PF23455"/>
    </source>
</evidence>
<feature type="domain" description="DUF7129" evidence="1">
    <location>
        <begin position="9"/>
        <end position="47"/>
    </location>
</feature>
<protein>
    <recommendedName>
        <fullName evidence="1">DUF7129 domain-containing protein</fullName>
    </recommendedName>
</protein>
<dbReference type="RefSeq" id="WP_008413698.1">
    <property type="nucleotide sequence ID" value="NC_014299.1"/>
</dbReference>
<dbReference type="AlphaFoldDB" id="D8JCJ9"/>
<sequence>MRDVKSESNEETAYECFRCGSIIIATTSPGRCPDCNGPLRNRQVPLE</sequence>
<evidence type="ECO:0000313" key="4">
    <source>
        <dbReference type="Proteomes" id="UP000000390"/>
    </source>
</evidence>
<dbReference type="EMBL" id="AOHV01000002">
    <property type="protein sequence ID" value="ELY41739.1"/>
    <property type="molecule type" value="Genomic_DNA"/>
</dbReference>
<dbReference type="eggNOG" id="arCOG08151">
    <property type="taxonomic scope" value="Archaea"/>
</dbReference>
<dbReference type="KEGG" id="hje:HacjB3_18833"/>
<dbReference type="Gene3D" id="2.20.28.10">
    <property type="match status" value="1"/>
</dbReference>
<keyword evidence="5" id="KW-1185">Reference proteome</keyword>
<dbReference type="HOGENOM" id="CLU_207581_1_0_2"/>
<dbReference type="GeneID" id="41371879"/>
<dbReference type="Pfam" id="PF23455">
    <property type="entry name" value="DUF7129"/>
    <property type="match status" value="1"/>
</dbReference>
<dbReference type="InterPro" id="IPR055553">
    <property type="entry name" value="DUF7129"/>
</dbReference>
<organism evidence="2 4">
    <name type="scientific">Halalkalicoccus jeotgali (strain DSM 18796 / CECT 7217 / JCM 14584 / KCTC 4019 / B3)</name>
    <dbReference type="NCBI Taxonomy" id="795797"/>
    <lineage>
        <taxon>Archaea</taxon>
        <taxon>Methanobacteriati</taxon>
        <taxon>Methanobacteriota</taxon>
        <taxon>Stenosarchaea group</taxon>
        <taxon>Halobacteria</taxon>
        <taxon>Halobacteriales</taxon>
        <taxon>Halococcaceae</taxon>
        <taxon>Halalkalicoccus</taxon>
    </lineage>
</organism>
<dbReference type="Proteomes" id="UP000011645">
    <property type="component" value="Unassembled WGS sequence"/>
</dbReference>